<dbReference type="InterPro" id="IPR000182">
    <property type="entry name" value="GNAT_dom"/>
</dbReference>
<reference evidence="2 3" key="1">
    <citation type="submission" date="2020-02" db="EMBL/GenBank/DDBJ databases">
        <title>Genome sequencing for Kineobactrum sp. M2.</title>
        <authorList>
            <person name="Park S.-J."/>
        </authorList>
    </citation>
    <scope>NUCLEOTIDE SEQUENCE [LARGE SCALE GENOMIC DNA]</scope>
    <source>
        <strain evidence="2 3">M2</strain>
    </source>
</reference>
<dbReference type="EMBL" id="CP048711">
    <property type="protein sequence ID" value="QIB67629.1"/>
    <property type="molecule type" value="Genomic_DNA"/>
</dbReference>
<keyword evidence="3" id="KW-1185">Reference proteome</keyword>
<dbReference type="SUPFAM" id="SSF55729">
    <property type="entry name" value="Acyl-CoA N-acyltransferases (Nat)"/>
    <property type="match status" value="1"/>
</dbReference>
<dbReference type="PROSITE" id="PS51186">
    <property type="entry name" value="GNAT"/>
    <property type="match status" value="1"/>
</dbReference>
<evidence type="ECO:0000313" key="3">
    <source>
        <dbReference type="Proteomes" id="UP000477680"/>
    </source>
</evidence>
<dbReference type="GO" id="GO:0016747">
    <property type="term" value="F:acyltransferase activity, transferring groups other than amino-acyl groups"/>
    <property type="evidence" value="ECO:0007669"/>
    <property type="project" value="InterPro"/>
</dbReference>
<feature type="domain" description="N-acetyltransferase" evidence="1">
    <location>
        <begin position="1"/>
        <end position="138"/>
    </location>
</feature>
<proteinExistence type="predicted"/>
<dbReference type="AlphaFoldDB" id="A0A6C0U8C1"/>
<dbReference type="Proteomes" id="UP000477680">
    <property type="component" value="Chromosome"/>
</dbReference>
<gene>
    <name evidence="2" type="ORF">G3T16_10650</name>
</gene>
<keyword evidence="2" id="KW-0808">Transferase</keyword>
<sequence>MSPAELYALLQLRQQVFVVEQQCIYQDLDGLDLQAWHMRYVEDGETLACQRCLPPGASYPESSLGRVVVAPHSRGGSLGRELVRRGIEFNQRQWPQQDIYIGAQAYLRNFYSSLGFVAEGGLYLEDGIEHIHMRYAAGS</sequence>
<dbReference type="KEGG" id="kim:G3T16_10650"/>
<organism evidence="2 3">
    <name type="scientific">Kineobactrum salinum</name>
    <dbReference type="NCBI Taxonomy" id="2708301"/>
    <lineage>
        <taxon>Bacteria</taxon>
        <taxon>Pseudomonadati</taxon>
        <taxon>Pseudomonadota</taxon>
        <taxon>Gammaproteobacteria</taxon>
        <taxon>Cellvibrionales</taxon>
        <taxon>Halieaceae</taxon>
        <taxon>Kineobactrum</taxon>
    </lineage>
</organism>
<name>A0A6C0U8C1_9GAMM</name>
<evidence type="ECO:0000259" key="1">
    <source>
        <dbReference type="PROSITE" id="PS51186"/>
    </source>
</evidence>
<protein>
    <submittedName>
        <fullName evidence="2">GNAT family N-acetyltransferase</fullName>
    </submittedName>
</protein>
<dbReference type="Pfam" id="PF13673">
    <property type="entry name" value="Acetyltransf_10"/>
    <property type="match status" value="1"/>
</dbReference>
<dbReference type="Gene3D" id="3.40.630.30">
    <property type="match status" value="1"/>
</dbReference>
<evidence type="ECO:0000313" key="2">
    <source>
        <dbReference type="EMBL" id="QIB67629.1"/>
    </source>
</evidence>
<accession>A0A6C0U8C1</accession>
<dbReference type="InterPro" id="IPR016181">
    <property type="entry name" value="Acyl_CoA_acyltransferase"/>
</dbReference>